<keyword evidence="10" id="KW-1185">Reference proteome</keyword>
<sequence>MSDQNTNPEIARNTFMRGNTRLGQEHFIAETDETGLGAVDAVSDESAPASQWREAWRYLRRRPLFWVAAFLILCALMLALFPSLFTSTDPRSCYLANSLGDPEPGHPFGFDRQGCDIYARTIYGARASVAVGVLTTIAVAFLGTVIGALAGYFGGILDALLSRLTDIFFAVPLVLAAIVVMQMFKEHRTIITVVVVLALFGWTNIARITRGAVMSVKNEEFVTAARAVGASKMKILVSHILPNAAAPIIVYATVALGTFIVTEATLSFLGIGLPPTIVSWGGDISTAQSSLRIKPMVLFYPAIALALTVLSFIMMGDVVRDALDPKGRKR</sequence>
<comment type="subcellular location">
    <subcellularLocation>
        <location evidence="1 7">Cell membrane</location>
        <topology evidence="1 7">Multi-pass membrane protein</topology>
    </subcellularLocation>
</comment>
<dbReference type="RefSeq" id="WP_092284868.1">
    <property type="nucleotide sequence ID" value="NZ_VXKI01000017.1"/>
</dbReference>
<protein>
    <submittedName>
        <fullName evidence="9">Oligopeptide transport system permease protein</fullName>
    </submittedName>
</protein>
<dbReference type="Proteomes" id="UP000199065">
    <property type="component" value="Unassembled WGS sequence"/>
</dbReference>
<accession>A0A1I2RUM6</accession>
<keyword evidence="3" id="KW-1003">Cell membrane</keyword>
<feature type="transmembrane region" description="Helical" evidence="7">
    <location>
        <begin position="190"/>
        <end position="208"/>
    </location>
</feature>
<dbReference type="PANTHER" id="PTHR43386:SF6">
    <property type="entry name" value="ABC TRANSPORTER PERMEASE PROTEIN"/>
    <property type="match status" value="1"/>
</dbReference>
<evidence type="ECO:0000256" key="7">
    <source>
        <dbReference type="RuleBase" id="RU363032"/>
    </source>
</evidence>
<dbReference type="InterPro" id="IPR035906">
    <property type="entry name" value="MetI-like_sf"/>
</dbReference>
<feature type="transmembrane region" description="Helical" evidence="7">
    <location>
        <begin position="63"/>
        <end position="85"/>
    </location>
</feature>
<evidence type="ECO:0000256" key="6">
    <source>
        <dbReference type="ARBA" id="ARBA00023136"/>
    </source>
</evidence>
<dbReference type="InterPro" id="IPR025966">
    <property type="entry name" value="OppC_N"/>
</dbReference>
<reference evidence="9 10" key="1">
    <citation type="submission" date="2016-10" db="EMBL/GenBank/DDBJ databases">
        <authorList>
            <person name="de Groot N.N."/>
        </authorList>
    </citation>
    <scope>NUCLEOTIDE SEQUENCE [LARGE SCALE GENOMIC DNA]</scope>
    <source>
        <strain>J11</strain>
        <strain evidence="10">PG 39</strain>
    </source>
</reference>
<gene>
    <name evidence="9" type="ORF">SAMN05660282_00902</name>
</gene>
<dbReference type="STRING" id="185761.SAMN05660282_00902"/>
<dbReference type="InterPro" id="IPR000515">
    <property type="entry name" value="MetI-like"/>
</dbReference>
<dbReference type="CDD" id="cd06261">
    <property type="entry name" value="TM_PBP2"/>
    <property type="match status" value="1"/>
</dbReference>
<feature type="domain" description="ABC transmembrane type-1" evidence="8">
    <location>
        <begin position="125"/>
        <end position="316"/>
    </location>
</feature>
<organism evidence="9 10">
    <name type="scientific">Corynebacterium spheniscorum</name>
    <dbReference type="NCBI Taxonomy" id="185761"/>
    <lineage>
        <taxon>Bacteria</taxon>
        <taxon>Bacillati</taxon>
        <taxon>Actinomycetota</taxon>
        <taxon>Actinomycetes</taxon>
        <taxon>Mycobacteriales</taxon>
        <taxon>Corynebacteriaceae</taxon>
        <taxon>Corynebacterium</taxon>
    </lineage>
</organism>
<evidence type="ECO:0000256" key="3">
    <source>
        <dbReference type="ARBA" id="ARBA00022475"/>
    </source>
</evidence>
<dbReference type="EMBL" id="FOPJ01000004">
    <property type="protein sequence ID" value="SFG44170.1"/>
    <property type="molecule type" value="Genomic_DNA"/>
</dbReference>
<proteinExistence type="inferred from homology"/>
<dbReference type="OrthoDB" id="9812701at2"/>
<dbReference type="GO" id="GO:0005886">
    <property type="term" value="C:plasma membrane"/>
    <property type="evidence" value="ECO:0007669"/>
    <property type="project" value="UniProtKB-SubCell"/>
</dbReference>
<dbReference type="SUPFAM" id="SSF161098">
    <property type="entry name" value="MetI-like"/>
    <property type="match status" value="1"/>
</dbReference>
<comment type="similarity">
    <text evidence="7">Belongs to the binding-protein-dependent transport system permease family.</text>
</comment>
<dbReference type="InterPro" id="IPR050366">
    <property type="entry name" value="BP-dependent_transpt_permease"/>
</dbReference>
<keyword evidence="2 7" id="KW-0813">Transport</keyword>
<keyword evidence="6 7" id="KW-0472">Membrane</keyword>
<evidence type="ECO:0000256" key="2">
    <source>
        <dbReference type="ARBA" id="ARBA00022448"/>
    </source>
</evidence>
<evidence type="ECO:0000259" key="8">
    <source>
        <dbReference type="PROSITE" id="PS50928"/>
    </source>
</evidence>
<dbReference type="AlphaFoldDB" id="A0A1I2RUM6"/>
<dbReference type="Pfam" id="PF12911">
    <property type="entry name" value="OppC_N"/>
    <property type="match status" value="1"/>
</dbReference>
<feature type="transmembrane region" description="Helical" evidence="7">
    <location>
        <begin position="240"/>
        <end position="261"/>
    </location>
</feature>
<dbReference type="PROSITE" id="PS50928">
    <property type="entry name" value="ABC_TM1"/>
    <property type="match status" value="1"/>
</dbReference>
<dbReference type="Pfam" id="PF00528">
    <property type="entry name" value="BPD_transp_1"/>
    <property type="match status" value="1"/>
</dbReference>
<evidence type="ECO:0000256" key="5">
    <source>
        <dbReference type="ARBA" id="ARBA00022989"/>
    </source>
</evidence>
<evidence type="ECO:0000256" key="1">
    <source>
        <dbReference type="ARBA" id="ARBA00004651"/>
    </source>
</evidence>
<keyword evidence="5 7" id="KW-1133">Transmembrane helix</keyword>
<dbReference type="PANTHER" id="PTHR43386">
    <property type="entry name" value="OLIGOPEPTIDE TRANSPORT SYSTEM PERMEASE PROTEIN APPC"/>
    <property type="match status" value="1"/>
</dbReference>
<dbReference type="Gene3D" id="1.10.3720.10">
    <property type="entry name" value="MetI-like"/>
    <property type="match status" value="1"/>
</dbReference>
<dbReference type="GO" id="GO:0055085">
    <property type="term" value="P:transmembrane transport"/>
    <property type="evidence" value="ECO:0007669"/>
    <property type="project" value="InterPro"/>
</dbReference>
<feature type="transmembrane region" description="Helical" evidence="7">
    <location>
        <begin position="129"/>
        <end position="155"/>
    </location>
</feature>
<feature type="transmembrane region" description="Helical" evidence="7">
    <location>
        <begin position="167"/>
        <end position="184"/>
    </location>
</feature>
<evidence type="ECO:0000313" key="10">
    <source>
        <dbReference type="Proteomes" id="UP000199065"/>
    </source>
</evidence>
<evidence type="ECO:0000256" key="4">
    <source>
        <dbReference type="ARBA" id="ARBA00022692"/>
    </source>
</evidence>
<evidence type="ECO:0000313" key="9">
    <source>
        <dbReference type="EMBL" id="SFG44170.1"/>
    </source>
</evidence>
<name>A0A1I2RUM6_9CORY</name>
<feature type="transmembrane region" description="Helical" evidence="7">
    <location>
        <begin position="298"/>
        <end position="319"/>
    </location>
</feature>
<keyword evidence="4 7" id="KW-0812">Transmembrane</keyword>